<dbReference type="GO" id="GO:0140359">
    <property type="term" value="F:ABC-type transporter activity"/>
    <property type="evidence" value="ECO:0007669"/>
    <property type="project" value="InterPro"/>
</dbReference>
<dbReference type="GO" id="GO:0005319">
    <property type="term" value="F:lipid transporter activity"/>
    <property type="evidence" value="ECO:0007669"/>
    <property type="project" value="TreeGrafter"/>
</dbReference>
<organism evidence="3 4">
    <name type="scientific">Rotaria magnacalcarata</name>
    <dbReference type="NCBI Taxonomy" id="392030"/>
    <lineage>
        <taxon>Eukaryota</taxon>
        <taxon>Metazoa</taxon>
        <taxon>Spiralia</taxon>
        <taxon>Gnathifera</taxon>
        <taxon>Rotifera</taxon>
        <taxon>Eurotatoria</taxon>
        <taxon>Bdelloidea</taxon>
        <taxon>Philodinida</taxon>
        <taxon>Philodinidae</taxon>
        <taxon>Rotaria</taxon>
    </lineage>
</organism>
<dbReference type="GO" id="GO:0016020">
    <property type="term" value="C:membrane"/>
    <property type="evidence" value="ECO:0007669"/>
    <property type="project" value="InterPro"/>
</dbReference>
<accession>A0A8S3JN50</accession>
<sequence length="69" mass="7570">MTSHSMEECEALCTKIGIMNKGQFMCLGNLQHLRTRFGNGYAVKIKVAGDDIEGVKENLITSLPGIEVQ</sequence>
<reference evidence="3" key="1">
    <citation type="submission" date="2021-02" db="EMBL/GenBank/DDBJ databases">
        <authorList>
            <person name="Nowell W R."/>
        </authorList>
    </citation>
    <scope>NUCLEOTIDE SEQUENCE</scope>
</reference>
<dbReference type="AlphaFoldDB" id="A0A8S3JN50"/>
<gene>
    <name evidence="3" type="ORF">GIL414_LOCUS84517</name>
</gene>
<dbReference type="Proteomes" id="UP000681720">
    <property type="component" value="Unassembled WGS sequence"/>
</dbReference>
<proteinExistence type="predicted"/>
<evidence type="ECO:0000256" key="2">
    <source>
        <dbReference type="ARBA" id="ARBA00022737"/>
    </source>
</evidence>
<evidence type="ECO:0000256" key="1">
    <source>
        <dbReference type="ARBA" id="ARBA00022448"/>
    </source>
</evidence>
<evidence type="ECO:0000313" key="4">
    <source>
        <dbReference type="Proteomes" id="UP000681720"/>
    </source>
</evidence>
<feature type="non-terminal residue" evidence="3">
    <location>
        <position position="1"/>
    </location>
</feature>
<dbReference type="PANTHER" id="PTHR19229">
    <property type="entry name" value="ATP-BINDING CASSETTE TRANSPORTER SUBFAMILY A ABCA"/>
    <property type="match status" value="1"/>
</dbReference>
<protein>
    <submittedName>
        <fullName evidence="3">Uncharacterized protein</fullName>
    </submittedName>
</protein>
<dbReference type="InterPro" id="IPR026082">
    <property type="entry name" value="ABCA"/>
</dbReference>
<name>A0A8S3JN50_9BILA</name>
<dbReference type="EMBL" id="CAJOBJ010366619">
    <property type="protein sequence ID" value="CAF5221377.1"/>
    <property type="molecule type" value="Genomic_DNA"/>
</dbReference>
<evidence type="ECO:0000313" key="3">
    <source>
        <dbReference type="EMBL" id="CAF5221377.1"/>
    </source>
</evidence>
<keyword evidence="1" id="KW-0813">Transport</keyword>
<keyword evidence="2" id="KW-0677">Repeat</keyword>
<comment type="caution">
    <text evidence="3">The sequence shown here is derived from an EMBL/GenBank/DDBJ whole genome shotgun (WGS) entry which is preliminary data.</text>
</comment>
<dbReference type="PANTHER" id="PTHR19229:SF36">
    <property type="entry name" value="ATP-BINDING CASSETTE SUB-FAMILY A MEMBER 2"/>
    <property type="match status" value="1"/>
</dbReference>